<dbReference type="Pfam" id="PF17862">
    <property type="entry name" value="AAA_lid_3"/>
    <property type="match status" value="1"/>
</dbReference>
<evidence type="ECO:0000256" key="1">
    <source>
        <dbReference type="ARBA" id="ARBA00004123"/>
    </source>
</evidence>
<evidence type="ECO:0000256" key="11">
    <source>
        <dbReference type="SAM" id="MobiDB-lite"/>
    </source>
</evidence>
<keyword evidence="8" id="KW-0539">Nucleus</keyword>
<keyword evidence="7" id="KW-0647">Proteasome</keyword>
<dbReference type="InterPro" id="IPR032501">
    <property type="entry name" value="Prot_ATP_ID_OB_2nd"/>
</dbReference>
<dbReference type="SMART" id="SM00382">
    <property type="entry name" value="AAA"/>
    <property type="match status" value="1"/>
</dbReference>
<dbReference type="EMBL" id="KN833700">
    <property type="protein sequence ID" value="KIK26708.1"/>
    <property type="molecule type" value="Genomic_DNA"/>
</dbReference>
<dbReference type="InterPro" id="IPR003959">
    <property type="entry name" value="ATPase_AAA_core"/>
</dbReference>
<name>A0A0D0A3S1_9AGAM</name>
<dbReference type="PROSITE" id="PS00674">
    <property type="entry name" value="AAA"/>
    <property type="match status" value="1"/>
</dbReference>
<dbReference type="AlphaFoldDB" id="A0A0D0A3S1"/>
<dbReference type="GO" id="GO:0008540">
    <property type="term" value="C:proteasome regulatory particle, base subcomplex"/>
    <property type="evidence" value="ECO:0007669"/>
    <property type="project" value="UniProtKB-ARBA"/>
</dbReference>
<dbReference type="OrthoDB" id="9443236at2759"/>
<dbReference type="PANTHER" id="PTHR23073">
    <property type="entry name" value="26S PROTEASOME REGULATORY SUBUNIT"/>
    <property type="match status" value="1"/>
</dbReference>
<dbReference type="STRING" id="765257.A0A0D0A3S1"/>
<accession>A0A0D0A3S1</accession>
<dbReference type="Gene3D" id="1.10.8.60">
    <property type="match status" value="1"/>
</dbReference>
<feature type="compositionally biased region" description="Polar residues" evidence="11">
    <location>
        <begin position="1"/>
        <end position="31"/>
    </location>
</feature>
<evidence type="ECO:0000313" key="13">
    <source>
        <dbReference type="EMBL" id="KIK26708.1"/>
    </source>
</evidence>
<comment type="subcellular location">
    <subcellularLocation>
        <location evidence="2">Cytoplasm</location>
    </subcellularLocation>
    <subcellularLocation>
        <location evidence="1">Nucleus</location>
    </subcellularLocation>
</comment>
<evidence type="ECO:0000256" key="4">
    <source>
        <dbReference type="ARBA" id="ARBA00022490"/>
    </source>
</evidence>
<protein>
    <recommendedName>
        <fullName evidence="9">26S proteasome regulatory subunit 6A</fullName>
    </recommendedName>
</protein>
<dbReference type="Gene3D" id="2.40.50.140">
    <property type="entry name" value="Nucleic acid-binding proteins"/>
    <property type="match status" value="1"/>
</dbReference>
<dbReference type="FunFam" id="3.40.50.300:FF:000037">
    <property type="entry name" value="26S protease regulatory subunit 6A"/>
    <property type="match status" value="1"/>
</dbReference>
<dbReference type="InterPro" id="IPR050221">
    <property type="entry name" value="26S_Proteasome_ATPase"/>
</dbReference>
<dbReference type="FunFam" id="2.40.50.140:FF:000076">
    <property type="entry name" value="26S protease regulatory subunit 6A"/>
    <property type="match status" value="1"/>
</dbReference>
<dbReference type="GO" id="GO:0016887">
    <property type="term" value="F:ATP hydrolysis activity"/>
    <property type="evidence" value="ECO:0007669"/>
    <property type="project" value="InterPro"/>
</dbReference>
<dbReference type="SUPFAM" id="SSF52540">
    <property type="entry name" value="P-loop containing nucleoside triphosphate hydrolases"/>
    <property type="match status" value="1"/>
</dbReference>
<dbReference type="GO" id="GO:0005634">
    <property type="term" value="C:nucleus"/>
    <property type="evidence" value="ECO:0007669"/>
    <property type="project" value="UniProtKB-SubCell"/>
</dbReference>
<evidence type="ECO:0000256" key="9">
    <source>
        <dbReference type="ARBA" id="ARBA00069320"/>
    </source>
</evidence>
<dbReference type="Gene3D" id="3.40.50.300">
    <property type="entry name" value="P-loop containing nucleotide triphosphate hydrolases"/>
    <property type="match status" value="1"/>
</dbReference>
<evidence type="ECO:0000259" key="12">
    <source>
        <dbReference type="SMART" id="SM00382"/>
    </source>
</evidence>
<dbReference type="InterPro" id="IPR041569">
    <property type="entry name" value="AAA_lid_3"/>
</dbReference>
<dbReference type="GO" id="GO:0005737">
    <property type="term" value="C:cytoplasm"/>
    <property type="evidence" value="ECO:0007669"/>
    <property type="project" value="UniProtKB-SubCell"/>
</dbReference>
<dbReference type="InterPro" id="IPR003593">
    <property type="entry name" value="AAA+_ATPase"/>
</dbReference>
<keyword evidence="6 10" id="KW-0067">ATP-binding</keyword>
<evidence type="ECO:0000256" key="10">
    <source>
        <dbReference type="RuleBase" id="RU003651"/>
    </source>
</evidence>
<reference evidence="13 14" key="1">
    <citation type="submission" date="2014-04" db="EMBL/GenBank/DDBJ databases">
        <authorList>
            <consortium name="DOE Joint Genome Institute"/>
            <person name="Kuo A."/>
            <person name="Kohler A."/>
            <person name="Costa M.D."/>
            <person name="Nagy L.G."/>
            <person name="Floudas D."/>
            <person name="Copeland A."/>
            <person name="Barry K.W."/>
            <person name="Cichocki N."/>
            <person name="Veneault-Fourrey C."/>
            <person name="LaButti K."/>
            <person name="Lindquist E.A."/>
            <person name="Lipzen A."/>
            <person name="Lundell T."/>
            <person name="Morin E."/>
            <person name="Murat C."/>
            <person name="Sun H."/>
            <person name="Tunlid A."/>
            <person name="Henrissat B."/>
            <person name="Grigoriev I.V."/>
            <person name="Hibbett D.S."/>
            <person name="Martin F."/>
            <person name="Nordberg H.P."/>
            <person name="Cantor M.N."/>
            <person name="Hua S.X."/>
        </authorList>
    </citation>
    <scope>NUCLEOTIDE SEQUENCE [LARGE SCALE GENOMIC DNA]</scope>
    <source>
        <strain evidence="13 14">441</strain>
    </source>
</reference>
<sequence>MSSTESNPPPDNNTGEQPESDQPVSSASAQTPREGGAMDTTPDRPPEDNWDDIPPEIMALGTDEVMTRIRLIENDIKVMKSETLRLQHEQSVMKEKIRDNGEKIKQNKVLPYLVGNVVEILDVDPEGEDDGANRDLDSMRKGKCAVIKTSTRQTVFLPLIGLVPPEQLKPADLVGVNKDSYLILDKLPTEFDSRVKAMEVDERPTETYTDIGGLEKQIEELVEAIVLPMEQADKFKTLGIKPPKGCLMYGPPGTGKTLLARACAAQTKACYLKLAGPSLVQMFIGDGAKLVRDAFELAKEKAPAIIFIDELDAIGTKRFDSEKSGDREVQRTMLELLNQLDGFSSDERIKVIAATNRIDILDPALLRSGRLDRKIEFPLPNETARARILEIHSRKMTVSPDVNYEELARSSDEFNGAQLKATCVEAGMIALREGATKVTHEHFLSGIAEVQSKKKNDLMYFA</sequence>
<keyword evidence="5 10" id="KW-0547">Nucleotide-binding</keyword>
<reference evidence="14" key="2">
    <citation type="submission" date="2015-01" db="EMBL/GenBank/DDBJ databases">
        <title>Evolutionary Origins and Diversification of the Mycorrhizal Mutualists.</title>
        <authorList>
            <consortium name="DOE Joint Genome Institute"/>
            <consortium name="Mycorrhizal Genomics Consortium"/>
            <person name="Kohler A."/>
            <person name="Kuo A."/>
            <person name="Nagy L.G."/>
            <person name="Floudas D."/>
            <person name="Copeland A."/>
            <person name="Barry K.W."/>
            <person name="Cichocki N."/>
            <person name="Veneault-Fourrey C."/>
            <person name="LaButti K."/>
            <person name="Lindquist E.A."/>
            <person name="Lipzen A."/>
            <person name="Lundell T."/>
            <person name="Morin E."/>
            <person name="Murat C."/>
            <person name="Riley R."/>
            <person name="Ohm R."/>
            <person name="Sun H."/>
            <person name="Tunlid A."/>
            <person name="Henrissat B."/>
            <person name="Grigoriev I.V."/>
            <person name="Hibbett D.S."/>
            <person name="Martin F."/>
        </authorList>
    </citation>
    <scope>NUCLEOTIDE SEQUENCE [LARGE SCALE GENOMIC DNA]</scope>
    <source>
        <strain evidence="14">441</strain>
    </source>
</reference>
<evidence type="ECO:0000256" key="5">
    <source>
        <dbReference type="ARBA" id="ARBA00022741"/>
    </source>
</evidence>
<evidence type="ECO:0000256" key="8">
    <source>
        <dbReference type="ARBA" id="ARBA00023242"/>
    </source>
</evidence>
<keyword evidence="14" id="KW-1185">Reference proteome</keyword>
<dbReference type="InterPro" id="IPR027417">
    <property type="entry name" value="P-loop_NTPase"/>
</dbReference>
<dbReference type="FunFam" id="1.10.8.60:FF:000009">
    <property type="entry name" value="26S protease regulatory subunit 6A"/>
    <property type="match status" value="1"/>
</dbReference>
<proteinExistence type="inferred from homology"/>
<organism evidence="13 14">
    <name type="scientific">Pisolithus microcarpus 441</name>
    <dbReference type="NCBI Taxonomy" id="765257"/>
    <lineage>
        <taxon>Eukaryota</taxon>
        <taxon>Fungi</taxon>
        <taxon>Dikarya</taxon>
        <taxon>Basidiomycota</taxon>
        <taxon>Agaricomycotina</taxon>
        <taxon>Agaricomycetes</taxon>
        <taxon>Agaricomycetidae</taxon>
        <taxon>Boletales</taxon>
        <taxon>Sclerodermatineae</taxon>
        <taxon>Pisolithaceae</taxon>
        <taxon>Pisolithus</taxon>
    </lineage>
</organism>
<dbReference type="InterPro" id="IPR003960">
    <property type="entry name" value="ATPase_AAA_CS"/>
</dbReference>
<gene>
    <name evidence="13" type="ORF">PISMIDRAFT_675625</name>
</gene>
<evidence type="ECO:0000256" key="7">
    <source>
        <dbReference type="ARBA" id="ARBA00022942"/>
    </source>
</evidence>
<evidence type="ECO:0000256" key="3">
    <source>
        <dbReference type="ARBA" id="ARBA00006914"/>
    </source>
</evidence>
<evidence type="ECO:0000256" key="6">
    <source>
        <dbReference type="ARBA" id="ARBA00022840"/>
    </source>
</evidence>
<feature type="region of interest" description="Disordered" evidence="11">
    <location>
        <begin position="1"/>
        <end position="55"/>
    </location>
</feature>
<evidence type="ECO:0000256" key="2">
    <source>
        <dbReference type="ARBA" id="ARBA00004496"/>
    </source>
</evidence>
<dbReference type="Pfam" id="PF16450">
    <property type="entry name" value="Prot_ATP_ID_OB_C"/>
    <property type="match status" value="1"/>
</dbReference>
<keyword evidence="4" id="KW-0963">Cytoplasm</keyword>
<dbReference type="Proteomes" id="UP000054018">
    <property type="component" value="Unassembled WGS sequence"/>
</dbReference>
<dbReference type="Pfam" id="PF00004">
    <property type="entry name" value="AAA"/>
    <property type="match status" value="1"/>
</dbReference>
<evidence type="ECO:0000313" key="14">
    <source>
        <dbReference type="Proteomes" id="UP000054018"/>
    </source>
</evidence>
<feature type="domain" description="AAA+ ATPase" evidence="12">
    <location>
        <begin position="242"/>
        <end position="381"/>
    </location>
</feature>
<dbReference type="HOGENOM" id="CLU_000688_2_4_1"/>
<dbReference type="GO" id="GO:0005524">
    <property type="term" value="F:ATP binding"/>
    <property type="evidence" value="ECO:0007669"/>
    <property type="project" value="UniProtKB-KW"/>
</dbReference>
<dbReference type="InterPro" id="IPR012340">
    <property type="entry name" value="NA-bd_OB-fold"/>
</dbReference>
<comment type="similarity">
    <text evidence="3 10">Belongs to the AAA ATPase family.</text>
</comment>